<name>A0A5B6VAE0_9ROSI</name>
<dbReference type="PANTHER" id="PTHR33116:SF86">
    <property type="entry name" value="REVERSE TRANSCRIPTASE DOMAIN-CONTAINING PROTEIN"/>
    <property type="match status" value="1"/>
</dbReference>
<evidence type="ECO:0000313" key="2">
    <source>
        <dbReference type="Proteomes" id="UP000325315"/>
    </source>
</evidence>
<dbReference type="EMBL" id="SMMG02000007">
    <property type="protein sequence ID" value="KAA3466099.1"/>
    <property type="molecule type" value="Genomic_DNA"/>
</dbReference>
<sequence>MKVIANRFKIVFPKIISQEQARFIAGRSIIDNVIIAQEVLHTMGSKGMVEWMAVKIDLEKAYNNVHWDFVEASLRVAAIPNFLIQVIMSAISMSTMQVLWNRVPAEKFKHVRGISQVNKDLVGKITNMLDFQHVHDLDHYLGVPLIHQRITKSTLNFVIERVRKKLSSWKAKKLSFVGRVTLVQSVFLSIPSYLMQSLIVPKGGSSGGRRKMALVIWDVICQPRLWGGGVGLRHLSDQNSTFMMKLGSNIVTKT</sequence>
<comment type="caution">
    <text evidence="1">The sequence shown here is derived from an EMBL/GenBank/DDBJ whole genome shotgun (WGS) entry which is preliminary data.</text>
</comment>
<keyword evidence="1" id="KW-0548">Nucleotidyltransferase</keyword>
<dbReference type="GO" id="GO:0003964">
    <property type="term" value="F:RNA-directed DNA polymerase activity"/>
    <property type="evidence" value="ECO:0007669"/>
    <property type="project" value="UniProtKB-KW"/>
</dbReference>
<dbReference type="OrthoDB" id="1750115at2759"/>
<organism evidence="1 2">
    <name type="scientific">Gossypium australe</name>
    <dbReference type="NCBI Taxonomy" id="47621"/>
    <lineage>
        <taxon>Eukaryota</taxon>
        <taxon>Viridiplantae</taxon>
        <taxon>Streptophyta</taxon>
        <taxon>Embryophyta</taxon>
        <taxon>Tracheophyta</taxon>
        <taxon>Spermatophyta</taxon>
        <taxon>Magnoliopsida</taxon>
        <taxon>eudicotyledons</taxon>
        <taxon>Gunneridae</taxon>
        <taxon>Pentapetalae</taxon>
        <taxon>rosids</taxon>
        <taxon>malvids</taxon>
        <taxon>Malvales</taxon>
        <taxon>Malvaceae</taxon>
        <taxon>Malvoideae</taxon>
        <taxon>Gossypium</taxon>
    </lineage>
</organism>
<gene>
    <name evidence="1" type="ORF">EPI10_001216</name>
</gene>
<keyword evidence="1" id="KW-0808">Transferase</keyword>
<keyword evidence="1" id="KW-0695">RNA-directed DNA polymerase</keyword>
<dbReference type="Proteomes" id="UP000325315">
    <property type="component" value="Unassembled WGS sequence"/>
</dbReference>
<accession>A0A5B6VAE0</accession>
<dbReference type="PANTHER" id="PTHR33116">
    <property type="entry name" value="REVERSE TRANSCRIPTASE ZINC-BINDING DOMAIN-CONTAINING PROTEIN-RELATED-RELATED"/>
    <property type="match status" value="1"/>
</dbReference>
<evidence type="ECO:0000313" key="1">
    <source>
        <dbReference type="EMBL" id="KAA3466099.1"/>
    </source>
</evidence>
<keyword evidence="2" id="KW-1185">Reference proteome</keyword>
<dbReference type="AlphaFoldDB" id="A0A5B6VAE0"/>
<protein>
    <submittedName>
        <fullName evidence="1">Reverse transcriptase</fullName>
    </submittedName>
</protein>
<reference evidence="2" key="1">
    <citation type="journal article" date="2019" name="Plant Biotechnol. J.">
        <title>Genome sequencing of the Australian wild diploid species Gossypium australe highlights disease resistance and delayed gland morphogenesis.</title>
        <authorList>
            <person name="Cai Y."/>
            <person name="Cai X."/>
            <person name="Wang Q."/>
            <person name="Wang P."/>
            <person name="Zhang Y."/>
            <person name="Cai C."/>
            <person name="Xu Y."/>
            <person name="Wang K."/>
            <person name="Zhou Z."/>
            <person name="Wang C."/>
            <person name="Geng S."/>
            <person name="Li B."/>
            <person name="Dong Q."/>
            <person name="Hou Y."/>
            <person name="Wang H."/>
            <person name="Ai P."/>
            <person name="Liu Z."/>
            <person name="Yi F."/>
            <person name="Sun M."/>
            <person name="An G."/>
            <person name="Cheng J."/>
            <person name="Zhang Y."/>
            <person name="Shi Q."/>
            <person name="Xie Y."/>
            <person name="Shi X."/>
            <person name="Chang Y."/>
            <person name="Huang F."/>
            <person name="Chen Y."/>
            <person name="Hong S."/>
            <person name="Mi L."/>
            <person name="Sun Q."/>
            <person name="Zhang L."/>
            <person name="Zhou B."/>
            <person name="Peng R."/>
            <person name="Zhang X."/>
            <person name="Liu F."/>
        </authorList>
    </citation>
    <scope>NUCLEOTIDE SEQUENCE [LARGE SCALE GENOMIC DNA]</scope>
    <source>
        <strain evidence="2">cv. PA1801</strain>
    </source>
</reference>
<proteinExistence type="predicted"/>